<dbReference type="Proteomes" id="UP001596037">
    <property type="component" value="Unassembled WGS sequence"/>
</dbReference>
<dbReference type="InterPro" id="IPR029016">
    <property type="entry name" value="GAF-like_dom_sf"/>
</dbReference>
<dbReference type="Gene3D" id="2.40.50.100">
    <property type="match status" value="1"/>
</dbReference>
<dbReference type="PANTHER" id="PTHR32347:SF23">
    <property type="entry name" value="BLL5650 PROTEIN"/>
    <property type="match status" value="1"/>
</dbReference>
<keyword evidence="2" id="KW-0175">Coiled coil</keyword>
<evidence type="ECO:0000259" key="4">
    <source>
        <dbReference type="Pfam" id="PF01590"/>
    </source>
</evidence>
<name>A0ABW0NIL7_9BURK</name>
<evidence type="ECO:0000313" key="7">
    <source>
        <dbReference type="Proteomes" id="UP001596037"/>
    </source>
</evidence>
<feature type="domain" description="CzcB-like barrel-sandwich hybrid" evidence="5">
    <location>
        <begin position="233"/>
        <end position="336"/>
    </location>
</feature>
<gene>
    <name evidence="6" type="ORF">ACFPOE_21485</name>
</gene>
<evidence type="ECO:0000313" key="6">
    <source>
        <dbReference type="EMBL" id="MFC5500130.1"/>
    </source>
</evidence>
<dbReference type="SUPFAM" id="SSF111369">
    <property type="entry name" value="HlyD-like secretion proteins"/>
    <property type="match status" value="1"/>
</dbReference>
<comment type="subcellular location">
    <subcellularLocation>
        <location evidence="1">Cell envelope</location>
    </subcellularLocation>
</comment>
<dbReference type="Gene3D" id="3.30.450.40">
    <property type="match status" value="1"/>
</dbReference>
<dbReference type="Pfam" id="PF25973">
    <property type="entry name" value="BSH_CzcB"/>
    <property type="match status" value="1"/>
</dbReference>
<dbReference type="InterPro" id="IPR003018">
    <property type="entry name" value="GAF"/>
</dbReference>
<dbReference type="PANTHER" id="PTHR32347">
    <property type="entry name" value="EFFLUX SYSTEM COMPONENT YKNX-RELATED"/>
    <property type="match status" value="1"/>
</dbReference>
<sequence length="462" mass="48970">MDQASPPPLSSGPQGPLAVQDAILRCQAALLARAGLADAASALAVELAELLSCHRVSIALLDGDKLRIVGSSQAAEPDQRHAASVAIVAAMHEAMDQKLSVAWPSAASAAPVSLAQRQLAGNGQACSVPVVSGGSVVGAITLERAGGAPFWPAQIALCEDVASFAGPVLELKRAAQLPWYRRMAQPLRSTLAAPGRRRAAWAAGLLAAALLMALPLPWRVSAPARLEGSVQRAVVAPADGFLQQANVRPGDRVTSGQVLAQLSSQDLELERKRRESELRQHEGGYRAAQARNDRTQMVVSQSKAAETQALLTLAETQIDRTKLQAPFDGIVIKGDLSQTLGAPVQRGEVLMVLAPNDSFRLILEVDETDIAAIRPGQRGQLALAAQPERPLAFTTRRIVPVATAADGRNYFEVEAAPDQAQANLRPGLSGVGKIEVGERSLGWLLFHRAFAWLRLSLWTVAL</sequence>
<dbReference type="InterPro" id="IPR050465">
    <property type="entry name" value="UPF0194_transport"/>
</dbReference>
<feature type="domain" description="GAF" evidence="4">
    <location>
        <begin position="37"/>
        <end position="166"/>
    </location>
</feature>
<evidence type="ECO:0000256" key="3">
    <source>
        <dbReference type="SAM" id="MobiDB-lite"/>
    </source>
</evidence>
<reference evidence="7" key="1">
    <citation type="journal article" date="2019" name="Int. J. Syst. Evol. Microbiol.">
        <title>The Global Catalogue of Microorganisms (GCM) 10K type strain sequencing project: providing services to taxonomists for standard genome sequencing and annotation.</title>
        <authorList>
            <consortium name="The Broad Institute Genomics Platform"/>
            <consortium name="The Broad Institute Genome Sequencing Center for Infectious Disease"/>
            <person name="Wu L."/>
            <person name="Ma J."/>
        </authorList>
    </citation>
    <scope>NUCLEOTIDE SEQUENCE [LARGE SCALE GENOMIC DNA]</scope>
    <source>
        <strain evidence="7">CCUG 57401</strain>
    </source>
</reference>
<feature type="compositionally biased region" description="Basic and acidic residues" evidence="3">
    <location>
        <begin position="271"/>
        <end position="284"/>
    </location>
</feature>
<dbReference type="RefSeq" id="WP_376852372.1">
    <property type="nucleotide sequence ID" value="NZ_JBHSMF010000010.1"/>
</dbReference>
<dbReference type="InterPro" id="IPR058647">
    <property type="entry name" value="BSH_CzcB-like"/>
</dbReference>
<accession>A0ABW0NIL7</accession>
<dbReference type="Gene3D" id="1.10.287.470">
    <property type="entry name" value="Helix hairpin bin"/>
    <property type="match status" value="1"/>
</dbReference>
<keyword evidence="7" id="KW-1185">Reference proteome</keyword>
<protein>
    <submittedName>
        <fullName evidence="6">Efflux RND transporter periplasmic adaptor subunit</fullName>
    </submittedName>
</protein>
<dbReference type="SUPFAM" id="SSF55781">
    <property type="entry name" value="GAF domain-like"/>
    <property type="match status" value="1"/>
</dbReference>
<feature type="region of interest" description="Disordered" evidence="3">
    <location>
        <begin position="271"/>
        <end position="293"/>
    </location>
</feature>
<dbReference type="Gene3D" id="2.40.30.170">
    <property type="match status" value="1"/>
</dbReference>
<organism evidence="6 7">
    <name type="scientific">Caenimonas terrae</name>
    <dbReference type="NCBI Taxonomy" id="696074"/>
    <lineage>
        <taxon>Bacteria</taxon>
        <taxon>Pseudomonadati</taxon>
        <taxon>Pseudomonadota</taxon>
        <taxon>Betaproteobacteria</taxon>
        <taxon>Burkholderiales</taxon>
        <taxon>Comamonadaceae</taxon>
        <taxon>Caenimonas</taxon>
    </lineage>
</organism>
<dbReference type="EMBL" id="JBHSMF010000010">
    <property type="protein sequence ID" value="MFC5500130.1"/>
    <property type="molecule type" value="Genomic_DNA"/>
</dbReference>
<evidence type="ECO:0000256" key="2">
    <source>
        <dbReference type="ARBA" id="ARBA00023054"/>
    </source>
</evidence>
<dbReference type="Pfam" id="PF01590">
    <property type="entry name" value="GAF"/>
    <property type="match status" value="1"/>
</dbReference>
<evidence type="ECO:0000259" key="5">
    <source>
        <dbReference type="Pfam" id="PF25973"/>
    </source>
</evidence>
<comment type="caution">
    <text evidence="6">The sequence shown here is derived from an EMBL/GenBank/DDBJ whole genome shotgun (WGS) entry which is preliminary data.</text>
</comment>
<evidence type="ECO:0000256" key="1">
    <source>
        <dbReference type="ARBA" id="ARBA00004196"/>
    </source>
</evidence>
<proteinExistence type="predicted"/>